<organism evidence="1 2">
    <name type="scientific">Jannaschia pohangensis</name>
    <dbReference type="NCBI Taxonomy" id="390807"/>
    <lineage>
        <taxon>Bacteria</taxon>
        <taxon>Pseudomonadati</taxon>
        <taxon>Pseudomonadota</taxon>
        <taxon>Alphaproteobacteria</taxon>
        <taxon>Rhodobacterales</taxon>
        <taxon>Roseobacteraceae</taxon>
        <taxon>Jannaschia</taxon>
    </lineage>
</organism>
<name>A0A1I3NBE9_9RHOB</name>
<accession>A0A1I3NBE9</accession>
<dbReference type="OrthoDB" id="894286at2"/>
<sequence>MTHPNRVQPDGDFLAMQSRGTLMGNRGLLHDDQGVALPKRWAHQAWVCCVLSFRGRRRQLRQPRRYTELFFLDEAVALSAGHRPCAECRRADYHAFATAWARAFGTWPGPKAADARLHDARAVPGARLLTRHVMDAASLAEGAMFELGGATYLRWNENAYRYTPDGYGPACPLPLAQVTALTNPITQSILKAGYSPLLHPRISGSSSR</sequence>
<keyword evidence="2" id="KW-1185">Reference proteome</keyword>
<dbReference type="STRING" id="390807.SAMN04488095_2104"/>
<evidence type="ECO:0008006" key="3">
    <source>
        <dbReference type="Google" id="ProtNLM"/>
    </source>
</evidence>
<reference evidence="1 2" key="1">
    <citation type="submission" date="2016-10" db="EMBL/GenBank/DDBJ databases">
        <authorList>
            <person name="de Groot N.N."/>
        </authorList>
    </citation>
    <scope>NUCLEOTIDE SEQUENCE [LARGE SCALE GENOMIC DNA]</scope>
    <source>
        <strain evidence="1 2">DSM 19073</strain>
    </source>
</reference>
<protein>
    <recommendedName>
        <fullName evidence="3">Metal binding domain of Ada</fullName>
    </recommendedName>
</protein>
<proteinExistence type="predicted"/>
<dbReference type="RefSeq" id="WP_092779959.1">
    <property type="nucleotide sequence ID" value="NZ_FORA01000002.1"/>
</dbReference>
<evidence type="ECO:0000313" key="1">
    <source>
        <dbReference type="EMBL" id="SFJ06465.1"/>
    </source>
</evidence>
<dbReference type="AlphaFoldDB" id="A0A1I3NBE9"/>
<dbReference type="Proteomes" id="UP000199110">
    <property type="component" value="Unassembled WGS sequence"/>
</dbReference>
<gene>
    <name evidence="1" type="ORF">SAMN04488095_2104</name>
</gene>
<evidence type="ECO:0000313" key="2">
    <source>
        <dbReference type="Proteomes" id="UP000199110"/>
    </source>
</evidence>
<dbReference type="EMBL" id="FORA01000002">
    <property type="protein sequence ID" value="SFJ06465.1"/>
    <property type="molecule type" value="Genomic_DNA"/>
</dbReference>